<dbReference type="GO" id="GO:0106339">
    <property type="term" value="F:tRNA (cytidine(32)-2'-O)-methyltransferase activity"/>
    <property type="evidence" value="ECO:0007669"/>
    <property type="project" value="RHEA"/>
</dbReference>
<dbReference type="InterPro" id="IPR001537">
    <property type="entry name" value="SpoU_MeTrfase"/>
</dbReference>
<dbReference type="STRING" id="1110502.TMO_2293"/>
<evidence type="ECO:0000256" key="6">
    <source>
        <dbReference type="ARBA" id="ARBA00022691"/>
    </source>
</evidence>
<dbReference type="NCBIfam" id="TIGR00050">
    <property type="entry name" value="rRNA_methyl_1"/>
    <property type="match status" value="1"/>
</dbReference>
<evidence type="ECO:0000256" key="8">
    <source>
        <dbReference type="ARBA" id="ARBA00022801"/>
    </source>
</evidence>
<sequence length="523" mass="56188">MTDQSEQRPPKAAATRGIEGAVGNQAAIILVNTQIADNIGSAARSMLNFGLTDMRLVAPRCEWPSERARVLASGADAVLDTARVYATVADAVADLDFVVASTARPRDMVKPVATPGAAAARMRGHVEAGGRVGILFGPERTGLENDDVALADLILTVPLNPAFASLNLAQAVALVSYEWFTARDETVPVQLDLGRYGRASKQEIDAFLEHLGQALDWSGVVRNRQMRPTMLRNLQAMFLRADLTGQEVRSLRGFLHGLMIRGARDEELAAFPSYRRRREALDETDSAASPAEAARPRRSRRRHAEAEARAEALRLRPGAGDALIVVDPQYDFMPGGALAVAGGDEIVPVVNRIGRLFTEVVLTQDWHPAGHASFASSHAGKAPFETTELAYGSQVLWPDHCVQGTRGAALHDDLDLPHARLIVRKGDDAAVDSYSAFLAADRRSATGLDGYLRSRSVKRVFVCGLATDFCVAWTALDARAAGFEVVLVEDACRAIDTGGSLGRARAEMTAAGVRFAGADDLFI</sequence>
<comment type="similarity">
    <text evidence="2">Belongs to the class IV-like SAM-binding methyltransferase superfamily. RNA methyltransferase TrmH family.</text>
</comment>
<dbReference type="Pfam" id="PF00857">
    <property type="entry name" value="Isochorismatase"/>
    <property type="match status" value="1"/>
</dbReference>
<evidence type="ECO:0000313" key="14">
    <source>
        <dbReference type="EMBL" id="AFK54131.1"/>
    </source>
</evidence>
<proteinExistence type="inferred from homology"/>
<dbReference type="GO" id="GO:0008033">
    <property type="term" value="P:tRNA processing"/>
    <property type="evidence" value="ECO:0007669"/>
    <property type="project" value="UniProtKB-KW"/>
</dbReference>
<keyword evidence="10" id="KW-0963">Cytoplasm</keyword>
<protein>
    <recommendedName>
        <fullName evidence="10">tRNA (cytidine/uridine-2'-O-)-methyltransferase TrmJ</fullName>
        <ecNumber evidence="10">2.1.1.200</ecNumber>
    </recommendedName>
    <alternativeName>
        <fullName evidence="10">tRNA (cytidine(32)/uridine(32)-2'-O)-methyltransferase</fullName>
    </alternativeName>
    <alternativeName>
        <fullName evidence="10">tRNA Cm32/Um32 methyltransferase</fullName>
    </alternativeName>
</protein>
<dbReference type="PANTHER" id="PTHR11080:SF2">
    <property type="entry name" value="LD05707P"/>
    <property type="match status" value="1"/>
</dbReference>
<reference evidence="14 15" key="1">
    <citation type="journal article" date="2012" name="J. Am. Chem. Soc.">
        <title>Bacterial biosynthesis and maturation of the didemnin anti-cancer agents.</title>
        <authorList>
            <person name="Xu Y."/>
            <person name="Kersten R.D."/>
            <person name="Nam S.J."/>
            <person name="Lu L."/>
            <person name="Al-Suwailem A.M."/>
            <person name="Zheng H."/>
            <person name="Fenical W."/>
            <person name="Dorrestein P.C."/>
            <person name="Moore B.S."/>
            <person name="Qian P.Y."/>
        </authorList>
    </citation>
    <scope>NUCLEOTIDE SEQUENCE [LARGE SCALE GENOMIC DNA]</scope>
    <source>
        <strain evidence="14 15">KA081020-065</strain>
    </source>
</reference>
<evidence type="ECO:0000256" key="9">
    <source>
        <dbReference type="ARBA" id="ARBA00037900"/>
    </source>
</evidence>
<name>I3TMZ3_TISMK</name>
<comment type="catalytic activity">
    <reaction evidence="10">
        <text>cytidine(32) in tRNA + S-adenosyl-L-methionine = 2'-O-methylcytidine(32) in tRNA + S-adenosyl-L-homocysteine + H(+)</text>
        <dbReference type="Rhea" id="RHEA:42932"/>
        <dbReference type="Rhea" id="RHEA-COMP:10288"/>
        <dbReference type="Rhea" id="RHEA-COMP:10289"/>
        <dbReference type="ChEBI" id="CHEBI:15378"/>
        <dbReference type="ChEBI" id="CHEBI:57856"/>
        <dbReference type="ChEBI" id="CHEBI:59789"/>
        <dbReference type="ChEBI" id="CHEBI:74495"/>
        <dbReference type="ChEBI" id="CHEBI:82748"/>
        <dbReference type="EC" id="2.1.1.200"/>
    </reaction>
</comment>
<organism evidence="14 15">
    <name type="scientific">Tistrella mobilis (strain KA081020-065)</name>
    <dbReference type="NCBI Taxonomy" id="1110502"/>
    <lineage>
        <taxon>Bacteria</taxon>
        <taxon>Pseudomonadati</taxon>
        <taxon>Pseudomonadota</taxon>
        <taxon>Alphaproteobacteria</taxon>
        <taxon>Geminicoccales</taxon>
        <taxon>Geminicoccaceae</taxon>
        <taxon>Tistrella</taxon>
    </lineage>
</organism>
<dbReference type="SUPFAM" id="SSF52499">
    <property type="entry name" value="Isochorismatase-like hydrolases"/>
    <property type="match status" value="1"/>
</dbReference>
<evidence type="ECO:0000313" key="15">
    <source>
        <dbReference type="Proteomes" id="UP000005258"/>
    </source>
</evidence>
<feature type="domain" description="Isochorismatase-like" evidence="13">
    <location>
        <begin position="322"/>
        <end position="497"/>
    </location>
</feature>
<dbReference type="eggNOG" id="COG0565">
    <property type="taxonomic scope" value="Bacteria"/>
</dbReference>
<keyword evidence="4" id="KW-0662">Pyridine nucleotide biosynthesis</keyword>
<comment type="pathway">
    <text evidence="9">Cofactor biosynthesis; nicotinate biosynthesis; nicotinate from nicotinamide: step 1/1.</text>
</comment>
<dbReference type="SUPFAM" id="SSF75217">
    <property type="entry name" value="alpha/beta knot"/>
    <property type="match status" value="1"/>
</dbReference>
<dbReference type="Gene3D" id="3.40.1280.10">
    <property type="match status" value="1"/>
</dbReference>
<feature type="domain" description="tRNA/rRNA methyltransferase SpoU type" evidence="12">
    <location>
        <begin position="27"/>
        <end position="177"/>
    </location>
</feature>
<dbReference type="GO" id="GO:0016811">
    <property type="term" value="F:hydrolase activity, acting on carbon-nitrogen (but not peptide) bonds, in linear amides"/>
    <property type="evidence" value="ECO:0007669"/>
    <property type="project" value="TreeGrafter"/>
</dbReference>
<gene>
    <name evidence="14" type="primary">pncA</name>
    <name evidence="10" type="synonym">trmJ</name>
    <name evidence="14" type="ordered locus">TMO_2293</name>
</gene>
<keyword evidence="8 14" id="KW-0378">Hydrolase</keyword>
<dbReference type="FunFam" id="3.40.50.850:FF:000006">
    <property type="entry name" value="Bifunctional pyrazinamidase/nicotinamidase"/>
    <property type="match status" value="1"/>
</dbReference>
<dbReference type="NCBIfam" id="NF008623">
    <property type="entry name" value="PRK11609.1"/>
    <property type="match status" value="1"/>
</dbReference>
<evidence type="ECO:0000256" key="4">
    <source>
        <dbReference type="ARBA" id="ARBA00022642"/>
    </source>
</evidence>
<dbReference type="GO" id="GO:0160206">
    <property type="term" value="F:tRNA (cytidine(32)/uridine(32)-2'-O)-methyltransferase activity"/>
    <property type="evidence" value="ECO:0007669"/>
    <property type="project" value="UniProtKB-EC"/>
</dbReference>
<dbReference type="GO" id="GO:0003723">
    <property type="term" value="F:RNA binding"/>
    <property type="evidence" value="ECO:0007669"/>
    <property type="project" value="InterPro"/>
</dbReference>
<dbReference type="InterPro" id="IPR052347">
    <property type="entry name" value="Isochorismatase_Nicotinamidase"/>
</dbReference>
<keyword evidence="5" id="KW-0808">Transferase</keyword>
<dbReference type="Proteomes" id="UP000005258">
    <property type="component" value="Chromosome"/>
</dbReference>
<dbReference type="InterPro" id="IPR029026">
    <property type="entry name" value="tRNA_m1G_MTases_N"/>
</dbReference>
<evidence type="ECO:0000256" key="5">
    <source>
        <dbReference type="ARBA" id="ARBA00022679"/>
    </source>
</evidence>
<dbReference type="AlphaFoldDB" id="I3TMZ3"/>
<evidence type="ECO:0000259" key="13">
    <source>
        <dbReference type="Pfam" id="PF00857"/>
    </source>
</evidence>
<dbReference type="Pfam" id="PF00588">
    <property type="entry name" value="SpoU_methylase"/>
    <property type="match status" value="1"/>
</dbReference>
<dbReference type="EMBL" id="CP003236">
    <property type="protein sequence ID" value="AFK54131.1"/>
    <property type="molecule type" value="Genomic_DNA"/>
</dbReference>
<dbReference type="EC" id="2.1.1.200" evidence="10"/>
<evidence type="ECO:0000256" key="2">
    <source>
        <dbReference type="ARBA" id="ARBA00007228"/>
    </source>
</evidence>
<evidence type="ECO:0000256" key="11">
    <source>
        <dbReference type="SAM" id="MobiDB-lite"/>
    </source>
</evidence>
<dbReference type="CDD" id="cd01011">
    <property type="entry name" value="nicotinamidase"/>
    <property type="match status" value="1"/>
</dbReference>
<comment type="catalytic activity">
    <reaction evidence="10">
        <text>uridine(32) in tRNA + S-adenosyl-L-methionine = 2'-O-methyluridine(32) in tRNA + S-adenosyl-L-homocysteine + H(+)</text>
        <dbReference type="Rhea" id="RHEA:42936"/>
        <dbReference type="Rhea" id="RHEA-COMP:10107"/>
        <dbReference type="Rhea" id="RHEA-COMP:10290"/>
        <dbReference type="ChEBI" id="CHEBI:15378"/>
        <dbReference type="ChEBI" id="CHEBI:57856"/>
        <dbReference type="ChEBI" id="CHEBI:59789"/>
        <dbReference type="ChEBI" id="CHEBI:65315"/>
        <dbReference type="ChEBI" id="CHEBI:74478"/>
        <dbReference type="EC" id="2.1.1.200"/>
    </reaction>
</comment>
<dbReference type="InterPro" id="IPR029028">
    <property type="entry name" value="Alpha/beta_knot_MTases"/>
</dbReference>
<keyword evidence="15" id="KW-1185">Reference proteome</keyword>
<accession>I3TMZ3</accession>
<dbReference type="HOGENOM" id="CLU_520675_0_0_5"/>
<evidence type="ECO:0000256" key="10">
    <source>
        <dbReference type="RuleBase" id="RU362024"/>
    </source>
</evidence>
<comment type="similarity">
    <text evidence="1">Belongs to the isochorismatase family.</text>
</comment>
<comment type="subcellular location">
    <subcellularLocation>
        <location evidence="10">Cytoplasm</location>
    </subcellularLocation>
</comment>
<keyword evidence="3 10" id="KW-0489">Methyltransferase</keyword>
<feature type="region of interest" description="Disordered" evidence="11">
    <location>
        <begin position="279"/>
        <end position="309"/>
    </location>
</feature>
<keyword evidence="10" id="KW-0819">tRNA processing</keyword>
<dbReference type="KEGG" id="tmo:TMO_2293"/>
<dbReference type="GO" id="GO:0005737">
    <property type="term" value="C:cytoplasm"/>
    <property type="evidence" value="ECO:0007669"/>
    <property type="project" value="UniProtKB-SubCell"/>
</dbReference>
<dbReference type="GO" id="GO:0032259">
    <property type="term" value="P:methylation"/>
    <property type="evidence" value="ECO:0007669"/>
    <property type="project" value="UniProtKB-KW"/>
</dbReference>
<comment type="function">
    <text evidence="10">Catalyzes the formation of 2'O-methylated cytidine (Cm32) or 2'O-methylated uridine (Um32) at position 32 in tRNA.</text>
</comment>
<evidence type="ECO:0000256" key="7">
    <source>
        <dbReference type="ARBA" id="ARBA00022723"/>
    </source>
</evidence>
<dbReference type="Gene3D" id="3.40.50.850">
    <property type="entry name" value="Isochorismatase-like"/>
    <property type="match status" value="1"/>
</dbReference>
<dbReference type="Gene3D" id="1.10.8.590">
    <property type="match status" value="1"/>
</dbReference>
<keyword evidence="6 10" id="KW-0949">S-adenosyl-L-methionine</keyword>
<evidence type="ECO:0000256" key="3">
    <source>
        <dbReference type="ARBA" id="ARBA00022603"/>
    </source>
</evidence>
<comment type="subunit">
    <text evidence="10">Homodimer.</text>
</comment>
<dbReference type="InterPro" id="IPR004384">
    <property type="entry name" value="RNA_MeTrfase_TrmJ/LasT"/>
</dbReference>
<dbReference type="InterPro" id="IPR000868">
    <property type="entry name" value="Isochorismatase-like_dom"/>
</dbReference>
<evidence type="ECO:0000256" key="1">
    <source>
        <dbReference type="ARBA" id="ARBA00006336"/>
    </source>
</evidence>
<evidence type="ECO:0000259" key="12">
    <source>
        <dbReference type="Pfam" id="PF00588"/>
    </source>
</evidence>
<dbReference type="PANTHER" id="PTHR11080">
    <property type="entry name" value="PYRAZINAMIDASE/NICOTINAMIDASE"/>
    <property type="match status" value="1"/>
</dbReference>
<dbReference type="eggNOG" id="COG1335">
    <property type="taxonomic scope" value="Bacteria"/>
</dbReference>
<dbReference type="PATRIC" id="fig|1110502.3.peg.2357"/>
<dbReference type="GO" id="GO:0019363">
    <property type="term" value="P:pyridine nucleotide biosynthetic process"/>
    <property type="evidence" value="ECO:0007669"/>
    <property type="project" value="UniProtKB-KW"/>
</dbReference>
<dbReference type="CDD" id="cd18093">
    <property type="entry name" value="SpoU-like_TrmJ"/>
    <property type="match status" value="1"/>
</dbReference>
<dbReference type="GO" id="GO:0046872">
    <property type="term" value="F:metal ion binding"/>
    <property type="evidence" value="ECO:0007669"/>
    <property type="project" value="UniProtKB-KW"/>
</dbReference>
<dbReference type="InterPro" id="IPR036380">
    <property type="entry name" value="Isochorismatase-like_sf"/>
</dbReference>
<keyword evidence="7" id="KW-0479">Metal-binding</keyword>